<evidence type="ECO:0000259" key="20">
    <source>
        <dbReference type="PROSITE" id="PS50106"/>
    </source>
</evidence>
<proteinExistence type="inferred from homology"/>
<feature type="domain" description="PDZ" evidence="20">
    <location>
        <begin position="210"/>
        <end position="251"/>
    </location>
</feature>
<dbReference type="EMBL" id="JAVRJZ010000016">
    <property type="protein sequence ID" value="KAK2711433.1"/>
    <property type="molecule type" value="Genomic_DNA"/>
</dbReference>
<evidence type="ECO:0000256" key="8">
    <source>
        <dbReference type="ARBA" id="ARBA00022737"/>
    </source>
</evidence>
<feature type="domain" description="Protein kinase" evidence="18">
    <location>
        <begin position="539"/>
        <end position="811"/>
    </location>
</feature>
<evidence type="ECO:0000256" key="13">
    <source>
        <dbReference type="ARBA" id="ARBA00023038"/>
    </source>
</evidence>
<dbReference type="SMART" id="SM00132">
    <property type="entry name" value="LIM"/>
    <property type="match status" value="2"/>
</dbReference>
<dbReference type="InterPro" id="IPR001245">
    <property type="entry name" value="Ser-Thr/Tyr_kinase_cat_dom"/>
</dbReference>
<dbReference type="SMART" id="SM00228">
    <property type="entry name" value="PDZ"/>
    <property type="match status" value="1"/>
</dbReference>
<evidence type="ECO:0000256" key="4">
    <source>
        <dbReference type="ARBA" id="ARBA00022490"/>
    </source>
</evidence>
<dbReference type="PROSITE" id="PS50011">
    <property type="entry name" value="PROTEIN_KINASE_DOM"/>
    <property type="match status" value="1"/>
</dbReference>
<dbReference type="EC" id="2.7.11.1" evidence="3"/>
<dbReference type="Pfam" id="PF00412">
    <property type="entry name" value="LIM"/>
    <property type="match status" value="2"/>
</dbReference>
<dbReference type="SUPFAM" id="SSF50156">
    <property type="entry name" value="PDZ domain-like"/>
    <property type="match status" value="1"/>
</dbReference>
<dbReference type="InterPro" id="IPR036034">
    <property type="entry name" value="PDZ_sf"/>
</dbReference>
<dbReference type="PROSITE" id="PS50023">
    <property type="entry name" value="LIM_DOMAIN_2"/>
    <property type="match status" value="2"/>
</dbReference>
<evidence type="ECO:0000256" key="3">
    <source>
        <dbReference type="ARBA" id="ARBA00012513"/>
    </source>
</evidence>
<evidence type="ECO:0000256" key="5">
    <source>
        <dbReference type="ARBA" id="ARBA00022527"/>
    </source>
</evidence>
<evidence type="ECO:0000256" key="17">
    <source>
        <dbReference type="SAM" id="MobiDB-lite"/>
    </source>
</evidence>
<dbReference type="GO" id="GO:0005737">
    <property type="term" value="C:cytoplasm"/>
    <property type="evidence" value="ECO:0007669"/>
    <property type="project" value="UniProtKB-SubCell"/>
</dbReference>
<evidence type="ECO:0000256" key="2">
    <source>
        <dbReference type="ARBA" id="ARBA00005843"/>
    </source>
</evidence>
<dbReference type="SUPFAM" id="SSF56112">
    <property type="entry name" value="Protein kinase-like (PK-like)"/>
    <property type="match status" value="1"/>
</dbReference>
<keyword evidence="11 15" id="KW-0862">Zinc</keyword>
<dbReference type="PROSITE" id="PS00478">
    <property type="entry name" value="LIM_DOMAIN_1"/>
    <property type="match status" value="2"/>
</dbReference>
<feature type="region of interest" description="Disordered" evidence="17">
    <location>
        <begin position="278"/>
        <end position="302"/>
    </location>
</feature>
<evidence type="ECO:0000259" key="18">
    <source>
        <dbReference type="PROSITE" id="PS50011"/>
    </source>
</evidence>
<dbReference type="AlphaFoldDB" id="A0AA88KXP8"/>
<dbReference type="PANTHER" id="PTHR46485">
    <property type="entry name" value="LIM DOMAIN KINASE 1"/>
    <property type="match status" value="1"/>
</dbReference>
<keyword evidence="5" id="KW-0723">Serine/threonine-protein kinase</keyword>
<feature type="region of interest" description="Disordered" evidence="17">
    <location>
        <begin position="874"/>
        <end position="894"/>
    </location>
</feature>
<dbReference type="PROSITE" id="PS00107">
    <property type="entry name" value="PROTEIN_KINASE_ATP"/>
    <property type="match status" value="1"/>
</dbReference>
<keyword evidence="10" id="KW-0418">Kinase</keyword>
<feature type="domain" description="LIM zinc-binding" evidence="19">
    <location>
        <begin position="24"/>
        <end position="83"/>
    </location>
</feature>
<evidence type="ECO:0000256" key="12">
    <source>
        <dbReference type="ARBA" id="ARBA00022840"/>
    </source>
</evidence>
<dbReference type="Gene3D" id="2.10.110.10">
    <property type="entry name" value="Cysteine Rich Protein"/>
    <property type="match status" value="2"/>
</dbReference>
<keyword evidence="4" id="KW-0963">Cytoplasm</keyword>
<dbReference type="Gene3D" id="1.10.510.10">
    <property type="entry name" value="Transferase(Phosphotransferase) domain 1"/>
    <property type="match status" value="1"/>
</dbReference>
<dbReference type="PANTHER" id="PTHR46485:SF4">
    <property type="entry name" value="LIM DOMAIN KINASE 1"/>
    <property type="match status" value="1"/>
</dbReference>
<feature type="non-terminal residue" evidence="21">
    <location>
        <position position="894"/>
    </location>
</feature>
<dbReference type="InterPro" id="IPR000719">
    <property type="entry name" value="Prot_kinase_dom"/>
</dbReference>
<dbReference type="Proteomes" id="UP001187531">
    <property type="component" value="Unassembled WGS sequence"/>
</dbReference>
<evidence type="ECO:0000256" key="9">
    <source>
        <dbReference type="ARBA" id="ARBA00022741"/>
    </source>
</evidence>
<keyword evidence="8" id="KW-0677">Repeat</keyword>
<dbReference type="InterPro" id="IPR011009">
    <property type="entry name" value="Kinase-like_dom_sf"/>
</dbReference>
<dbReference type="FunFam" id="3.30.200.20:FF:000038">
    <property type="entry name" value="LIM domain kinase 2"/>
    <property type="match status" value="1"/>
</dbReference>
<sequence length="894" mass="102181">GNKNNNLQIMEAVVYPEDDSNCSILCGACNLEVADEEYFRTLAKKWHVDCFRCSVCTMKLNNWYFEKDGILFCQFHYWAKFGELCQHCNQIISGPVMAAGDHTFHPECFQCAQCSSFIEDGDAYALVERSKLFCGPCYKHHVEEPSKIPKLGLRPHSIHLVELPPIHGLPRRKIKIAREEENKCLALPDPFAPKGVKVVQLDKNPDLMSLQVGDKILEINGIPVRNVPLDEVEDIIQSSDVPVQLTVEHNPQSFPQKKHSLPFNISLALVKSFGFKRNKTSDSEQRRRSSDKLDPKRSRADQKWYRGEWKKKSAPNINGMIEIRNGANFAPSMGSLKLEDCKSDLVEMKRKSDGPCDVRARRKKSDRRSRTLEHLQVENGVCDKCVEVRRKDDKKPLDTRRSLDSVLIPRVNNDINCPSESRIVTNRTNGPMRVELENGKSLDVMRPCKNDRKVVDTRRSLDSISMLAQWAKDEVSCSSRKSRGLEKTMSLGRSKSMPRLLQSSPERKPTQDICDLARTQSFRFEHRRSTQRIFRASDLVKGELLGKGFFGQVYKVVHRDTQEIMVLKELHRVDEEAQKNFLKEVAVLRSLHHKNVLRFIGVLYKDRRLQLVTEYVGGGTLREKLQDVNEKLLWEERISFGRDIGSGMAYLHSKNIIHRDLNSNNCLIREDRSVVVADFGLARIIGTNNVESPVTTPNKSPAKRQPKKYERKKRYTVVGNPYWMAPEMMKGKKYDEKVDVFSFGIVLCEIIGRITADPDYLPRSADFGLNRTVFKDKFCSQCPEAFYRIAFICTDLNPDRRPSFEVINEWLDKLISSANEDGVDAVPSDLLIELETLENRVINDLNTDSSVIEEQITPLSPRSLKTIREAVSDLSLERSPPPPLSRPLAPADRI</sequence>
<dbReference type="GO" id="GO:0005634">
    <property type="term" value="C:nucleus"/>
    <property type="evidence" value="ECO:0007669"/>
    <property type="project" value="TreeGrafter"/>
</dbReference>
<evidence type="ECO:0000256" key="10">
    <source>
        <dbReference type="ARBA" id="ARBA00022777"/>
    </source>
</evidence>
<evidence type="ECO:0000256" key="6">
    <source>
        <dbReference type="ARBA" id="ARBA00022679"/>
    </source>
</evidence>
<feature type="region of interest" description="Disordered" evidence="17">
    <location>
        <begin position="481"/>
        <end position="510"/>
    </location>
</feature>
<dbReference type="FunFam" id="2.10.110.10:FF:000082">
    <property type="entry name" value="LIM domain kinase 1"/>
    <property type="match status" value="1"/>
</dbReference>
<dbReference type="PROSITE" id="PS50106">
    <property type="entry name" value="PDZ"/>
    <property type="match status" value="1"/>
</dbReference>
<feature type="domain" description="LIM zinc-binding" evidence="19">
    <location>
        <begin position="84"/>
        <end position="144"/>
    </location>
</feature>
<dbReference type="InterPro" id="IPR050940">
    <property type="entry name" value="Actin_reg-Ser/Thr_kinase"/>
</dbReference>
<comment type="similarity">
    <text evidence="2">Belongs to the protein kinase superfamily. TKL Ser/Thr protein kinase family.</text>
</comment>
<dbReference type="FunFam" id="1.10.510.10:FF:000197">
    <property type="entry name" value="LIM domain kinase 2 isoform X1"/>
    <property type="match status" value="1"/>
</dbReference>
<keyword evidence="9 16" id="KW-0547">Nucleotide-binding</keyword>
<dbReference type="Gene3D" id="3.30.200.20">
    <property type="entry name" value="Phosphorylase Kinase, domain 1"/>
    <property type="match status" value="1"/>
</dbReference>
<accession>A0AA88KXP8</accession>
<feature type="binding site" evidence="16">
    <location>
        <position position="568"/>
    </location>
    <ligand>
        <name>ATP</name>
        <dbReference type="ChEBI" id="CHEBI:30616"/>
    </ligand>
</feature>
<dbReference type="GO" id="GO:0005524">
    <property type="term" value="F:ATP binding"/>
    <property type="evidence" value="ECO:0007669"/>
    <property type="project" value="UniProtKB-UniRule"/>
</dbReference>
<dbReference type="CDD" id="cd09365">
    <property type="entry name" value="LIM2_LIMK"/>
    <property type="match status" value="1"/>
</dbReference>
<evidence type="ECO:0000313" key="22">
    <source>
        <dbReference type="Proteomes" id="UP001187531"/>
    </source>
</evidence>
<comment type="subcellular location">
    <subcellularLocation>
        <location evidence="1">Cytoplasm</location>
    </subcellularLocation>
</comment>
<dbReference type="GO" id="GO:0046872">
    <property type="term" value="F:metal ion binding"/>
    <property type="evidence" value="ECO:0007669"/>
    <property type="project" value="UniProtKB-KW"/>
</dbReference>
<keyword evidence="12 16" id="KW-0067">ATP-binding</keyword>
<evidence type="ECO:0000256" key="15">
    <source>
        <dbReference type="PROSITE-ProRule" id="PRU00125"/>
    </source>
</evidence>
<feature type="compositionally biased region" description="Basic and acidic residues" evidence="17">
    <location>
        <begin position="279"/>
        <end position="302"/>
    </location>
</feature>
<dbReference type="Pfam" id="PF00595">
    <property type="entry name" value="PDZ"/>
    <property type="match status" value="1"/>
</dbReference>
<organism evidence="21 22">
    <name type="scientific">Artemia franciscana</name>
    <name type="common">Brine shrimp</name>
    <name type="synonym">Artemia sanfranciscana</name>
    <dbReference type="NCBI Taxonomy" id="6661"/>
    <lineage>
        <taxon>Eukaryota</taxon>
        <taxon>Metazoa</taxon>
        <taxon>Ecdysozoa</taxon>
        <taxon>Arthropoda</taxon>
        <taxon>Crustacea</taxon>
        <taxon>Branchiopoda</taxon>
        <taxon>Anostraca</taxon>
        <taxon>Artemiidae</taxon>
        <taxon>Artemia</taxon>
    </lineage>
</organism>
<dbReference type="InterPro" id="IPR017441">
    <property type="entry name" value="Protein_kinase_ATP_BS"/>
</dbReference>
<reference evidence="21" key="1">
    <citation type="submission" date="2023-07" db="EMBL/GenBank/DDBJ databases">
        <title>Chromosome-level genome assembly of Artemia franciscana.</title>
        <authorList>
            <person name="Jo E."/>
        </authorList>
    </citation>
    <scope>NUCLEOTIDE SEQUENCE</scope>
    <source>
        <tissue evidence="21">Whole body</tissue>
    </source>
</reference>
<protein>
    <recommendedName>
        <fullName evidence="14">LIM domain kinase 1</fullName>
        <ecNumber evidence="3">2.7.11.1</ecNumber>
    </recommendedName>
</protein>
<name>A0AA88KXP8_ARTSF</name>
<evidence type="ECO:0000256" key="11">
    <source>
        <dbReference type="ARBA" id="ARBA00022833"/>
    </source>
</evidence>
<evidence type="ECO:0000259" key="19">
    <source>
        <dbReference type="PROSITE" id="PS50023"/>
    </source>
</evidence>
<keyword evidence="22" id="KW-1185">Reference proteome</keyword>
<evidence type="ECO:0000256" key="1">
    <source>
        <dbReference type="ARBA" id="ARBA00004496"/>
    </source>
</evidence>
<dbReference type="InterPro" id="IPR001781">
    <property type="entry name" value="Znf_LIM"/>
</dbReference>
<dbReference type="SUPFAM" id="SSF57716">
    <property type="entry name" value="Glucocorticoid receptor-like (DNA-binding domain)"/>
    <property type="match status" value="2"/>
</dbReference>
<evidence type="ECO:0000256" key="16">
    <source>
        <dbReference type="PROSITE-ProRule" id="PRU10141"/>
    </source>
</evidence>
<evidence type="ECO:0000256" key="14">
    <source>
        <dbReference type="ARBA" id="ARBA00040667"/>
    </source>
</evidence>
<evidence type="ECO:0000256" key="7">
    <source>
        <dbReference type="ARBA" id="ARBA00022723"/>
    </source>
</evidence>
<keyword evidence="13 15" id="KW-0440">LIM domain</keyword>
<comment type="caution">
    <text evidence="21">The sequence shown here is derived from an EMBL/GenBank/DDBJ whole genome shotgun (WGS) entry which is preliminary data.</text>
</comment>
<keyword evidence="6" id="KW-0808">Transferase</keyword>
<keyword evidence="7 15" id="KW-0479">Metal-binding</keyword>
<gene>
    <name evidence="21" type="ORF">QYM36_012564</name>
</gene>
<dbReference type="GO" id="GO:0004674">
    <property type="term" value="F:protein serine/threonine kinase activity"/>
    <property type="evidence" value="ECO:0007669"/>
    <property type="project" value="UniProtKB-KW"/>
</dbReference>
<dbReference type="Pfam" id="PF07714">
    <property type="entry name" value="PK_Tyr_Ser-Thr"/>
    <property type="match status" value="1"/>
</dbReference>
<evidence type="ECO:0000313" key="21">
    <source>
        <dbReference type="EMBL" id="KAK2711433.1"/>
    </source>
</evidence>
<dbReference type="Gene3D" id="2.30.42.10">
    <property type="match status" value="1"/>
</dbReference>
<dbReference type="InterPro" id="IPR001478">
    <property type="entry name" value="PDZ"/>
</dbReference>
<dbReference type="GO" id="GO:0030036">
    <property type="term" value="P:actin cytoskeleton organization"/>
    <property type="evidence" value="ECO:0007669"/>
    <property type="project" value="TreeGrafter"/>
</dbReference>